<evidence type="ECO:0000313" key="3">
    <source>
        <dbReference type="EMBL" id="MBW0531861.1"/>
    </source>
</evidence>
<protein>
    <recommendedName>
        <fullName evidence="2">Integrase catalytic domain-containing protein</fullName>
    </recommendedName>
</protein>
<dbReference type="Gene3D" id="3.30.420.10">
    <property type="entry name" value="Ribonuclease H-like superfamily/Ribonuclease H"/>
    <property type="match status" value="1"/>
</dbReference>
<dbReference type="Proteomes" id="UP000765509">
    <property type="component" value="Unassembled WGS sequence"/>
</dbReference>
<keyword evidence="4" id="KW-1185">Reference proteome</keyword>
<proteinExistence type="predicted"/>
<keyword evidence="1" id="KW-0694">RNA-binding</keyword>
<comment type="caution">
    <text evidence="3">The sequence shown here is derived from an EMBL/GenBank/DDBJ whole genome shotgun (WGS) entry which is preliminary data.</text>
</comment>
<dbReference type="PROSITE" id="PS50994">
    <property type="entry name" value="INTEGRASE"/>
    <property type="match status" value="1"/>
</dbReference>
<dbReference type="SUPFAM" id="SSF53098">
    <property type="entry name" value="Ribonuclease H-like"/>
    <property type="match status" value="1"/>
</dbReference>
<dbReference type="InterPro" id="IPR001584">
    <property type="entry name" value="Integrase_cat-core"/>
</dbReference>
<dbReference type="GO" id="GO:0003723">
    <property type="term" value="F:RNA binding"/>
    <property type="evidence" value="ECO:0007669"/>
    <property type="project" value="UniProtKB-KW"/>
</dbReference>
<accession>A0A9Q3F7J4</accession>
<evidence type="ECO:0000313" key="4">
    <source>
        <dbReference type="Proteomes" id="UP000765509"/>
    </source>
</evidence>
<sequence length="376" mass="43849">MEIDRKKNFRFSEWTPESGTLDSGNTDSELTATPILGISSSELQNEFFSAVLNSYAKHQQCSILLQLLQQKYRSAELESQLEEPWLRAYKDNKFFLIDGLLYYREKDTSALKVVDRVHIFLILQECHYCPYMGHMSEDNTKERVASAAWWPKWEQEKYGKNYGLLQHIEEPKHPWETINMDWATGPFPGGKENYNACLIIVDSFRKSMRCLPFHKEDTAMDTALLFWNNIISTCEVPKSIISDRDPRFTSEFWTNLYDILGTKPVFSTAYHPQTDGLAERMIPKMGSILRRFHAYGMEYKDHKGYTHDWVTLLPTVQLAYNTSQHSTTGKTPALVEKWWNPLLPVNHLRKNLLTIHPTAKDFHEMWKRALTQLPNA</sequence>
<dbReference type="InterPro" id="IPR012337">
    <property type="entry name" value="RNaseH-like_sf"/>
</dbReference>
<name>A0A9Q3F7J4_9BASI</name>
<organism evidence="3 4">
    <name type="scientific">Austropuccinia psidii MF-1</name>
    <dbReference type="NCBI Taxonomy" id="1389203"/>
    <lineage>
        <taxon>Eukaryota</taxon>
        <taxon>Fungi</taxon>
        <taxon>Dikarya</taxon>
        <taxon>Basidiomycota</taxon>
        <taxon>Pucciniomycotina</taxon>
        <taxon>Pucciniomycetes</taxon>
        <taxon>Pucciniales</taxon>
        <taxon>Sphaerophragmiaceae</taxon>
        <taxon>Austropuccinia</taxon>
    </lineage>
</organism>
<evidence type="ECO:0000259" key="2">
    <source>
        <dbReference type="PROSITE" id="PS50994"/>
    </source>
</evidence>
<dbReference type="GO" id="GO:0015074">
    <property type="term" value="P:DNA integration"/>
    <property type="evidence" value="ECO:0007669"/>
    <property type="project" value="InterPro"/>
</dbReference>
<dbReference type="AlphaFoldDB" id="A0A9Q3F7J4"/>
<dbReference type="InterPro" id="IPR050951">
    <property type="entry name" value="Retrovirus_Pol_polyprotein"/>
</dbReference>
<dbReference type="Gene3D" id="1.10.340.70">
    <property type="match status" value="1"/>
</dbReference>
<dbReference type="EMBL" id="AVOT02037191">
    <property type="protein sequence ID" value="MBW0531861.1"/>
    <property type="molecule type" value="Genomic_DNA"/>
</dbReference>
<gene>
    <name evidence="3" type="ORF">O181_071576</name>
</gene>
<dbReference type="PANTHER" id="PTHR37984">
    <property type="entry name" value="PROTEIN CBG26694"/>
    <property type="match status" value="1"/>
</dbReference>
<reference evidence="3" key="1">
    <citation type="submission" date="2021-03" db="EMBL/GenBank/DDBJ databases">
        <title>Draft genome sequence of rust myrtle Austropuccinia psidii MF-1, a brazilian biotype.</title>
        <authorList>
            <person name="Quecine M.C."/>
            <person name="Pachon D.M.R."/>
            <person name="Bonatelli M.L."/>
            <person name="Correr F.H."/>
            <person name="Franceschini L.M."/>
            <person name="Leite T.F."/>
            <person name="Margarido G.R.A."/>
            <person name="Almeida C.A."/>
            <person name="Ferrarezi J.A."/>
            <person name="Labate C.A."/>
        </authorList>
    </citation>
    <scope>NUCLEOTIDE SEQUENCE</scope>
    <source>
        <strain evidence="3">MF-1</strain>
    </source>
</reference>
<dbReference type="GO" id="GO:0005634">
    <property type="term" value="C:nucleus"/>
    <property type="evidence" value="ECO:0007669"/>
    <property type="project" value="UniProtKB-ARBA"/>
</dbReference>
<dbReference type="PANTHER" id="PTHR37984:SF5">
    <property type="entry name" value="PROTEIN NYNRIN-LIKE"/>
    <property type="match status" value="1"/>
</dbReference>
<dbReference type="OrthoDB" id="2595244at2759"/>
<dbReference type="InterPro" id="IPR036397">
    <property type="entry name" value="RNaseH_sf"/>
</dbReference>
<feature type="domain" description="Integrase catalytic" evidence="2">
    <location>
        <begin position="170"/>
        <end position="340"/>
    </location>
</feature>
<evidence type="ECO:0000256" key="1">
    <source>
        <dbReference type="ARBA" id="ARBA00022884"/>
    </source>
</evidence>